<sequence>MEYVAEKDLEVFLREIGYLMQEEAGPILQQLSEGQKLEEVCGSLLYWASEILARKPYDGLADDMWSVRNIL</sequence>
<dbReference type="SUPFAM" id="SSF56112">
    <property type="entry name" value="Protein kinase-like (PK-like)"/>
    <property type="match status" value="1"/>
</dbReference>
<proteinExistence type="predicted"/>
<reference evidence="1 2" key="1">
    <citation type="submission" date="2016-06" db="EMBL/GenBank/DDBJ databases">
        <title>The Draft Genome Sequence and Annotation of the Desert Woodrat Neotoma lepida.</title>
        <authorList>
            <person name="Campbell M."/>
            <person name="Oakeson K.F."/>
            <person name="Yandell M."/>
            <person name="Halpert J.R."/>
            <person name="Dearing D."/>
        </authorList>
    </citation>
    <scope>NUCLEOTIDE SEQUENCE [LARGE SCALE GENOMIC DNA]</scope>
    <source>
        <strain evidence="1">417</strain>
        <tissue evidence="1">Liver</tissue>
    </source>
</reference>
<evidence type="ECO:0000313" key="1">
    <source>
        <dbReference type="EMBL" id="OBS82283.1"/>
    </source>
</evidence>
<name>A0A1A6HV02_NEOLE</name>
<evidence type="ECO:0000313" key="2">
    <source>
        <dbReference type="Proteomes" id="UP000092124"/>
    </source>
</evidence>
<dbReference type="Gene3D" id="1.10.510.10">
    <property type="entry name" value="Transferase(Phosphotransferase) domain 1"/>
    <property type="match status" value="1"/>
</dbReference>
<organism evidence="1 2">
    <name type="scientific">Neotoma lepida</name>
    <name type="common">Desert woodrat</name>
    <dbReference type="NCBI Taxonomy" id="56216"/>
    <lineage>
        <taxon>Eukaryota</taxon>
        <taxon>Metazoa</taxon>
        <taxon>Chordata</taxon>
        <taxon>Craniata</taxon>
        <taxon>Vertebrata</taxon>
        <taxon>Euteleostomi</taxon>
        <taxon>Mammalia</taxon>
        <taxon>Eutheria</taxon>
        <taxon>Euarchontoglires</taxon>
        <taxon>Glires</taxon>
        <taxon>Rodentia</taxon>
        <taxon>Myomorpha</taxon>
        <taxon>Muroidea</taxon>
        <taxon>Cricetidae</taxon>
        <taxon>Neotominae</taxon>
        <taxon>Neotoma</taxon>
    </lineage>
</organism>
<dbReference type="EMBL" id="LZPO01008100">
    <property type="protein sequence ID" value="OBS82283.1"/>
    <property type="molecule type" value="Genomic_DNA"/>
</dbReference>
<dbReference type="AlphaFoldDB" id="A0A1A6HV02"/>
<comment type="caution">
    <text evidence="1">The sequence shown here is derived from an EMBL/GenBank/DDBJ whole genome shotgun (WGS) entry which is preliminary data.</text>
</comment>
<dbReference type="Proteomes" id="UP000092124">
    <property type="component" value="Unassembled WGS sequence"/>
</dbReference>
<dbReference type="InterPro" id="IPR011009">
    <property type="entry name" value="Kinase-like_dom_sf"/>
</dbReference>
<keyword evidence="2" id="KW-1185">Reference proteome</keyword>
<protein>
    <submittedName>
        <fullName evidence="1">Uncharacterized protein</fullName>
    </submittedName>
</protein>
<accession>A0A1A6HV02</accession>
<gene>
    <name evidence="1" type="ORF">A6R68_23729</name>
</gene>